<evidence type="ECO:0000256" key="1">
    <source>
        <dbReference type="SAM" id="MobiDB-lite"/>
    </source>
</evidence>
<reference evidence="3 4" key="1">
    <citation type="submission" date="2024-01" db="EMBL/GenBank/DDBJ databases">
        <authorList>
            <person name="Waweru B."/>
        </authorList>
    </citation>
    <scope>NUCLEOTIDE SEQUENCE [LARGE SCALE GENOMIC DNA]</scope>
</reference>
<feature type="domain" description="BAH" evidence="2">
    <location>
        <begin position="166"/>
        <end position="285"/>
    </location>
</feature>
<evidence type="ECO:0000313" key="4">
    <source>
        <dbReference type="Proteomes" id="UP001314170"/>
    </source>
</evidence>
<dbReference type="InterPro" id="IPR001025">
    <property type="entry name" value="BAH_dom"/>
</dbReference>
<dbReference type="AlphaFoldDB" id="A0AAV1QQN6"/>
<dbReference type="Gene3D" id="2.30.30.490">
    <property type="match status" value="1"/>
</dbReference>
<feature type="region of interest" description="Disordered" evidence="1">
    <location>
        <begin position="623"/>
        <end position="642"/>
    </location>
</feature>
<dbReference type="CDD" id="cd04721">
    <property type="entry name" value="BAH_plant_1"/>
    <property type="match status" value="1"/>
</dbReference>
<sequence length="692" mass="77595">MSANNDAFVAWEEHIICHERGSRVVHYHLKDSFGDLVLAVIGTERSIRHMTYVVSDEFLEAYGSNESINASTKWRARREVVDWLTSMVSNEGSPLHVSNAQINGSAQGSGSFGASVTGFNASKTYLPVRMARSKLKVQNSHIKWSGVAWICAKELKHYPAFFRSGTTITVHSFVFIMAEEKSRYLGYLEDMYEDKKGQKKVKVRWFHHNQEVKGVIPQLNPHPQEVFITPNVQVISAEYIDCPATVLTPRHYEKCMVVVPHTSTSGVHMCFRQFKNNKIKPFALTKLQGYSNQAILSTLDKSIVPKQEVRYLNLYKEDEEELTHDNATRVGSKRNRTSKEQDRVESGSGLRNRACGNQIAKGKSGYPKLKLRLSKKTMGIEFVIPQSNCPAPFKVNERIELLCQDSGIRGCWFRCKVLQASHKRLKVQYEDVQDVEVSRNLEEWVPASRVAAPDKLGMRCLGRQTIRPHPQNQSTDYIFEVGAPVDAWWGDGWWEGVVVGVDVFGSDCLQVYLPGEGKFLTVPMKNVRSSRDWVDDKWVDLMAKPDILRCLSADAISSIKLEEPGCDSAAYLEHKVVKTSRLEAIEEDEPLLGSVVSDDLKNVKEVLLRQRLDVNEKDELKIHGGVDNDGVGGDPDAEEKANNVAAAADVDDGCEGKTGNNSELLLEKDLKSLNEISEAAKALEMITSCMNS</sequence>
<gene>
    <name evidence="3" type="ORF">DCAF_LOCUS922</name>
</gene>
<evidence type="ECO:0000259" key="2">
    <source>
        <dbReference type="PROSITE" id="PS51038"/>
    </source>
</evidence>
<proteinExistence type="predicted"/>
<dbReference type="InterPro" id="IPR008395">
    <property type="entry name" value="Agenet-like_dom"/>
</dbReference>
<comment type="caution">
    <text evidence="3">The sequence shown here is derived from an EMBL/GenBank/DDBJ whole genome shotgun (WGS) entry which is preliminary data.</text>
</comment>
<dbReference type="SMART" id="SM00743">
    <property type="entry name" value="Agenet"/>
    <property type="match status" value="2"/>
</dbReference>
<accession>A0AAV1QQN6</accession>
<dbReference type="PANTHER" id="PTHR31917:SF3">
    <property type="entry name" value="BROMO ADJACENT-LIKE DOMAIN PROTEIN"/>
    <property type="match status" value="1"/>
</dbReference>
<feature type="region of interest" description="Disordered" evidence="1">
    <location>
        <begin position="323"/>
        <end position="354"/>
    </location>
</feature>
<dbReference type="InterPro" id="IPR014002">
    <property type="entry name" value="Agenet_dom_plant"/>
</dbReference>
<protein>
    <recommendedName>
        <fullName evidence="2">BAH domain-containing protein</fullName>
    </recommendedName>
</protein>
<keyword evidence="4" id="KW-1185">Reference proteome</keyword>
<dbReference type="GO" id="GO:0003682">
    <property type="term" value="F:chromatin binding"/>
    <property type="evidence" value="ECO:0007669"/>
    <property type="project" value="InterPro"/>
</dbReference>
<dbReference type="Pfam" id="PF05641">
    <property type="entry name" value="Agenet"/>
    <property type="match status" value="1"/>
</dbReference>
<dbReference type="EMBL" id="CAWUPB010000079">
    <property type="protein sequence ID" value="CAK7323299.1"/>
    <property type="molecule type" value="Genomic_DNA"/>
</dbReference>
<dbReference type="PANTHER" id="PTHR31917">
    <property type="entry name" value="AGENET DOMAIN-CONTAINING PROTEIN-RELATED"/>
    <property type="match status" value="1"/>
</dbReference>
<dbReference type="Proteomes" id="UP001314170">
    <property type="component" value="Unassembled WGS sequence"/>
</dbReference>
<name>A0AAV1QQN6_9ROSI</name>
<dbReference type="CDD" id="cd20405">
    <property type="entry name" value="Tudor_Agenet_AtDUF_rpt1_3"/>
    <property type="match status" value="1"/>
</dbReference>
<evidence type="ECO:0000313" key="3">
    <source>
        <dbReference type="EMBL" id="CAK7323299.1"/>
    </source>
</evidence>
<dbReference type="PROSITE" id="PS51038">
    <property type="entry name" value="BAH"/>
    <property type="match status" value="1"/>
</dbReference>
<dbReference type="InterPro" id="IPR043151">
    <property type="entry name" value="BAH_sf"/>
</dbReference>
<organism evidence="3 4">
    <name type="scientific">Dovyalis caffra</name>
    <dbReference type="NCBI Taxonomy" id="77055"/>
    <lineage>
        <taxon>Eukaryota</taxon>
        <taxon>Viridiplantae</taxon>
        <taxon>Streptophyta</taxon>
        <taxon>Embryophyta</taxon>
        <taxon>Tracheophyta</taxon>
        <taxon>Spermatophyta</taxon>
        <taxon>Magnoliopsida</taxon>
        <taxon>eudicotyledons</taxon>
        <taxon>Gunneridae</taxon>
        <taxon>Pentapetalae</taxon>
        <taxon>rosids</taxon>
        <taxon>fabids</taxon>
        <taxon>Malpighiales</taxon>
        <taxon>Salicaceae</taxon>
        <taxon>Flacourtieae</taxon>
        <taxon>Dovyalis</taxon>
    </lineage>
</organism>